<dbReference type="SMART" id="SM00044">
    <property type="entry name" value="CYCc"/>
    <property type="match status" value="1"/>
</dbReference>
<dbReference type="InterPro" id="IPR029787">
    <property type="entry name" value="Nucleotide_cyclase"/>
</dbReference>
<dbReference type="GO" id="GO:0009190">
    <property type="term" value="P:cyclic nucleotide biosynthetic process"/>
    <property type="evidence" value="ECO:0007669"/>
    <property type="project" value="InterPro"/>
</dbReference>
<dbReference type="InterPro" id="IPR050697">
    <property type="entry name" value="Adenylyl/Guanylyl_Cyclase_3/4"/>
</dbReference>
<reference evidence="2 3" key="1">
    <citation type="journal article" date="2007" name="J. Bacteriol.">
        <title>The complete genome sequence of Roseobacter denitrificans reveals a mixotrophic rather than photosynthetic metabolism.</title>
        <authorList>
            <person name="Swingley W.D."/>
            <person name="Sadekar S."/>
            <person name="Mastrian S.D."/>
            <person name="Matthies H.J."/>
            <person name="Hao J."/>
            <person name="Ramos H."/>
            <person name="Acharya C.R."/>
            <person name="Conrad A.L."/>
            <person name="Taylor H.L."/>
            <person name="Dejesa L.C."/>
            <person name="Shah M.K."/>
            <person name="O'huallachain M.E."/>
            <person name="Lince M.T."/>
            <person name="Blankenship R.E."/>
            <person name="Beatty J.T."/>
            <person name="Touchman J.W."/>
        </authorList>
    </citation>
    <scope>NUCLEOTIDE SEQUENCE [LARGE SCALE GENOMIC DNA]</scope>
    <source>
        <strain evidence="3">ATCC 33942 / OCh 114</strain>
    </source>
</reference>
<protein>
    <submittedName>
        <fullName evidence="2">Adenylate cyclase 1, putative</fullName>
        <ecNumber evidence="2">4.6.1.1</ecNumber>
    </submittedName>
</protein>
<evidence type="ECO:0000313" key="3">
    <source>
        <dbReference type="Proteomes" id="UP000007029"/>
    </source>
</evidence>
<dbReference type="HOGENOM" id="CLU_094214_0_0_5"/>
<name>Q165W3_ROSDO</name>
<keyword evidence="2" id="KW-0456">Lyase</keyword>
<sequence length="275" mass="29801">MQINRAISAMKHDYQRQDGNEEVWKLVLIEGHPLLLSKKKRFGFLPRDPRCKLCTAPFKGIGGWLLSRFQGIRQSKRNPLFCNACDEFLRAYPGGTDTPMTMMFVDIRNSTGLSAQMSSKAFMELVSELRNLALDAMAKTDGSVLEFIGDGVIAVWPPGIAGADHAKKGVAAARRLQEKVKRIAPQGIDLPIGIGVHTGEAYLGTIAAASNDIQDISAFGYDVNLVARISTAARAGQALISQATCDAAGLEYDTGKLLQPDLKGIDKPAFLLPLD</sequence>
<dbReference type="Proteomes" id="UP000007029">
    <property type="component" value="Chromosome"/>
</dbReference>
<proteinExistence type="predicted"/>
<keyword evidence="3" id="KW-1185">Reference proteome</keyword>
<dbReference type="GO" id="GO:0004016">
    <property type="term" value="F:adenylate cyclase activity"/>
    <property type="evidence" value="ECO:0007669"/>
    <property type="project" value="UniProtKB-EC"/>
</dbReference>
<evidence type="ECO:0000313" key="2">
    <source>
        <dbReference type="EMBL" id="ABG32230.1"/>
    </source>
</evidence>
<evidence type="ECO:0000259" key="1">
    <source>
        <dbReference type="PROSITE" id="PS50125"/>
    </source>
</evidence>
<dbReference type="STRING" id="375451.RD1_2687"/>
<dbReference type="EC" id="4.6.1.1" evidence="2"/>
<dbReference type="SUPFAM" id="SSF55073">
    <property type="entry name" value="Nucleotide cyclase"/>
    <property type="match status" value="1"/>
</dbReference>
<organism evidence="2 3">
    <name type="scientific">Roseobacter denitrificans (strain ATCC 33942 / OCh 114)</name>
    <name type="common">Erythrobacter sp. (strain OCh 114)</name>
    <name type="synonym">Roseobacter denitrificans</name>
    <dbReference type="NCBI Taxonomy" id="375451"/>
    <lineage>
        <taxon>Bacteria</taxon>
        <taxon>Pseudomonadati</taxon>
        <taxon>Pseudomonadota</taxon>
        <taxon>Alphaproteobacteria</taxon>
        <taxon>Rhodobacterales</taxon>
        <taxon>Roseobacteraceae</taxon>
        <taxon>Roseobacter</taxon>
    </lineage>
</organism>
<dbReference type="PROSITE" id="PS50125">
    <property type="entry name" value="GUANYLATE_CYCLASE_2"/>
    <property type="match status" value="1"/>
</dbReference>
<accession>Q165W3</accession>
<feature type="domain" description="Guanylate cyclase" evidence="1">
    <location>
        <begin position="101"/>
        <end position="230"/>
    </location>
</feature>
<dbReference type="eggNOG" id="COG2114">
    <property type="taxonomic scope" value="Bacteria"/>
</dbReference>
<dbReference type="EMBL" id="CP000362">
    <property type="protein sequence ID" value="ABG32230.1"/>
    <property type="molecule type" value="Genomic_DNA"/>
</dbReference>
<dbReference type="InterPro" id="IPR001054">
    <property type="entry name" value="A/G_cyclase"/>
</dbReference>
<dbReference type="PANTHER" id="PTHR43081">
    <property type="entry name" value="ADENYLATE CYCLASE, TERMINAL-DIFFERENTIATION SPECIFIC-RELATED"/>
    <property type="match status" value="1"/>
</dbReference>
<dbReference type="AlphaFoldDB" id="Q165W3"/>
<dbReference type="PANTHER" id="PTHR43081:SF1">
    <property type="entry name" value="ADENYLATE CYCLASE, TERMINAL-DIFFERENTIATION SPECIFIC"/>
    <property type="match status" value="1"/>
</dbReference>
<dbReference type="CDD" id="cd07302">
    <property type="entry name" value="CHD"/>
    <property type="match status" value="1"/>
</dbReference>
<dbReference type="Pfam" id="PF00211">
    <property type="entry name" value="Guanylate_cyc"/>
    <property type="match status" value="1"/>
</dbReference>
<gene>
    <name evidence="2" type="primary">cyaA</name>
    <name evidence="2" type="ordered locus">RD1_2687</name>
</gene>
<dbReference type="KEGG" id="rde:RD1_2687"/>
<dbReference type="Gene3D" id="3.30.70.1230">
    <property type="entry name" value="Nucleotide cyclase"/>
    <property type="match status" value="1"/>
</dbReference>
<dbReference type="GO" id="GO:0035556">
    <property type="term" value="P:intracellular signal transduction"/>
    <property type="evidence" value="ECO:0007669"/>
    <property type="project" value="InterPro"/>
</dbReference>